<sequence>MSLPTLNQIRRKPLKFIGPILLITIIYYFFISGSSTSSDNSNNLQKQTNQYNYKSKVGKSSIFANRYNNKKQNSESPVDIIDSKKGYVPQDIASEYITHYDLNKLKSSANALQNRENILILTPMSKFLPEYWSNLLNLNYPRELIELGFILPRNKDGEKTLKQLEEAVKLIQNPKNPKTQRFNKIHILRQDSHSLNSQDEKERHALKVQKFRRSQMAAARNSLVFTTIGPYTSWVLWLDADIVETPNTLIQDLTKHNKPVVSANCYQRYYDEEKKKDSIRPYDYNNWVESEDGLKLAASLPEDEIIVEGYAEIATYRPLMAHFYDPNGDIHTEMELDGVGGACVLLK</sequence>
<gene>
    <name evidence="1" type="ORF">Cboi01_000196800</name>
</gene>
<keyword evidence="2" id="KW-1185">Reference proteome</keyword>
<dbReference type="Proteomes" id="UP001165101">
    <property type="component" value="Unassembled WGS sequence"/>
</dbReference>
<organism evidence="1 2">
    <name type="scientific">Candida boidinii</name>
    <name type="common">Yeast</name>
    <dbReference type="NCBI Taxonomy" id="5477"/>
    <lineage>
        <taxon>Eukaryota</taxon>
        <taxon>Fungi</taxon>
        <taxon>Dikarya</taxon>
        <taxon>Ascomycota</taxon>
        <taxon>Saccharomycotina</taxon>
        <taxon>Pichiomycetes</taxon>
        <taxon>Pichiales</taxon>
        <taxon>Pichiaceae</taxon>
        <taxon>Ogataea</taxon>
        <taxon>Ogataea/Candida clade</taxon>
    </lineage>
</organism>
<proteinExistence type="predicted"/>
<dbReference type="EMBL" id="BSXV01000811">
    <property type="protein sequence ID" value="GME90715.1"/>
    <property type="molecule type" value="Genomic_DNA"/>
</dbReference>
<accession>A0ACB5TLM6</accession>
<evidence type="ECO:0000313" key="1">
    <source>
        <dbReference type="EMBL" id="GME90715.1"/>
    </source>
</evidence>
<comment type="caution">
    <text evidence="1">The sequence shown here is derived from an EMBL/GenBank/DDBJ whole genome shotgun (WGS) entry which is preliminary data.</text>
</comment>
<name>A0ACB5TLM6_CANBO</name>
<evidence type="ECO:0000313" key="2">
    <source>
        <dbReference type="Proteomes" id="UP001165101"/>
    </source>
</evidence>
<protein>
    <submittedName>
        <fullName evidence="1">Unnamed protein product</fullName>
    </submittedName>
</protein>
<reference evidence="1" key="1">
    <citation type="submission" date="2023-04" db="EMBL/GenBank/DDBJ databases">
        <title>Candida boidinii NBRC 1967.</title>
        <authorList>
            <person name="Ichikawa N."/>
            <person name="Sato H."/>
            <person name="Tonouchi N."/>
        </authorList>
    </citation>
    <scope>NUCLEOTIDE SEQUENCE</scope>
    <source>
        <strain evidence="1">NBRC 1967</strain>
    </source>
</reference>